<dbReference type="KEGG" id="sbf:JCM31447_30680"/>
<evidence type="ECO:0000313" key="16">
    <source>
        <dbReference type="Proteomes" id="UP000291236"/>
    </source>
</evidence>
<dbReference type="FunFam" id="3.20.20.70:FF:000004">
    <property type="entry name" value="Ribulose-phosphate 3-epimerase"/>
    <property type="match status" value="1"/>
</dbReference>
<evidence type="ECO:0000256" key="14">
    <source>
        <dbReference type="PIRSR" id="PIRSR001461-3"/>
    </source>
</evidence>
<comment type="cofactor">
    <cofactor evidence="13">
        <name>a divalent metal cation</name>
        <dbReference type="ChEBI" id="CHEBI:60240"/>
    </cofactor>
    <text evidence="13">Binds 1 divalent metal cation per subunit.</text>
</comment>
<comment type="cofactor">
    <cofactor evidence="3">
        <name>Co(2+)</name>
        <dbReference type="ChEBI" id="CHEBI:48828"/>
    </cofactor>
</comment>
<evidence type="ECO:0000256" key="7">
    <source>
        <dbReference type="ARBA" id="ARBA00013188"/>
    </source>
</evidence>
<feature type="binding site" evidence="13">
    <location>
        <position position="68"/>
    </location>
    <ligand>
        <name>a divalent metal cation</name>
        <dbReference type="ChEBI" id="CHEBI:60240"/>
    </ligand>
</feature>
<evidence type="ECO:0000256" key="13">
    <source>
        <dbReference type="PIRSR" id="PIRSR001461-2"/>
    </source>
</evidence>
<evidence type="ECO:0000256" key="5">
    <source>
        <dbReference type="ARBA" id="ARBA00001954"/>
    </source>
</evidence>
<feature type="binding site" evidence="14">
    <location>
        <position position="68"/>
    </location>
    <ligand>
        <name>substrate</name>
    </ligand>
</feature>
<evidence type="ECO:0000256" key="12">
    <source>
        <dbReference type="PIRSR" id="PIRSR001461-1"/>
    </source>
</evidence>
<dbReference type="EC" id="5.1.3.1" evidence="7 10"/>
<feature type="active site" description="Proton donor" evidence="12">
    <location>
        <position position="177"/>
    </location>
</feature>
<dbReference type="RefSeq" id="WP_130612631.1">
    <property type="nucleotide sequence ID" value="NZ_AP019368.1"/>
</dbReference>
<comment type="catalytic activity">
    <reaction evidence="1 11">
        <text>D-ribulose 5-phosphate = D-xylulose 5-phosphate</text>
        <dbReference type="Rhea" id="RHEA:13677"/>
        <dbReference type="ChEBI" id="CHEBI:57737"/>
        <dbReference type="ChEBI" id="CHEBI:58121"/>
        <dbReference type="EC" id="5.1.3.1"/>
    </reaction>
</comment>
<evidence type="ECO:0000256" key="10">
    <source>
        <dbReference type="NCBIfam" id="TIGR01163"/>
    </source>
</evidence>
<feature type="binding site" evidence="14">
    <location>
        <position position="179"/>
    </location>
    <ligand>
        <name>substrate</name>
    </ligand>
</feature>
<keyword evidence="16" id="KW-1185">Reference proteome</keyword>
<keyword evidence="11" id="KW-0119">Carbohydrate metabolism</keyword>
<dbReference type="GO" id="GO:0005975">
    <property type="term" value="P:carbohydrate metabolic process"/>
    <property type="evidence" value="ECO:0007669"/>
    <property type="project" value="InterPro"/>
</dbReference>
<gene>
    <name evidence="15" type="ORF">JCM31447_30680</name>
</gene>
<feature type="binding site" evidence="13">
    <location>
        <position position="37"/>
    </location>
    <ligand>
        <name>a divalent metal cation</name>
        <dbReference type="ChEBI" id="CHEBI:60240"/>
    </ligand>
</feature>
<dbReference type="CDD" id="cd00429">
    <property type="entry name" value="RPE"/>
    <property type="match status" value="1"/>
</dbReference>
<evidence type="ECO:0000256" key="11">
    <source>
        <dbReference type="PIRNR" id="PIRNR001461"/>
    </source>
</evidence>
<keyword evidence="9 11" id="KW-0413">Isomerase</keyword>
<accession>A0A4P2VMH6</accession>
<dbReference type="SUPFAM" id="SSF51366">
    <property type="entry name" value="Ribulose-phoshate binding barrel"/>
    <property type="match status" value="1"/>
</dbReference>
<evidence type="ECO:0000256" key="4">
    <source>
        <dbReference type="ARBA" id="ARBA00001947"/>
    </source>
</evidence>
<reference evidence="15 16" key="1">
    <citation type="submission" date="2018-12" db="EMBL/GenBank/DDBJ databases">
        <title>Rubrispira sanarue gen. nov., sp., nov., a member of the order Silvanigrellales, isolated from a brackish lake in Hamamatsu Japan.</title>
        <authorList>
            <person name="Maejima Y."/>
            <person name="Iino T."/>
            <person name="Muraguchi Y."/>
            <person name="Fukuda K."/>
            <person name="Nojiri H."/>
            <person name="Ohkuma M."/>
            <person name="Moriuchi R."/>
            <person name="Dohra H."/>
            <person name="Kimbara K."/>
            <person name="Shintani M."/>
        </authorList>
    </citation>
    <scope>NUCLEOTIDE SEQUENCE [LARGE SCALE GENOMIC DNA]</scope>
    <source>
        <strain evidence="15 16">RF1110005</strain>
    </source>
</reference>
<comment type="cofactor">
    <cofactor evidence="5">
        <name>Fe(2+)</name>
        <dbReference type="ChEBI" id="CHEBI:29033"/>
    </cofactor>
</comment>
<comment type="cofactor">
    <cofactor evidence="4">
        <name>Zn(2+)</name>
        <dbReference type="ChEBI" id="CHEBI:29105"/>
    </cofactor>
</comment>
<dbReference type="InterPro" id="IPR011060">
    <property type="entry name" value="RibuloseP-bd_barrel"/>
</dbReference>
<evidence type="ECO:0000256" key="2">
    <source>
        <dbReference type="ARBA" id="ARBA00001936"/>
    </source>
</evidence>
<proteinExistence type="inferred from homology"/>
<dbReference type="AlphaFoldDB" id="A0A4P2VMH6"/>
<evidence type="ECO:0000256" key="9">
    <source>
        <dbReference type="ARBA" id="ARBA00023235"/>
    </source>
</evidence>
<evidence type="ECO:0000256" key="6">
    <source>
        <dbReference type="ARBA" id="ARBA00009541"/>
    </source>
</evidence>
<dbReference type="OrthoDB" id="5292082at2"/>
<feature type="binding site" evidence="13">
    <location>
        <position position="35"/>
    </location>
    <ligand>
        <name>a divalent metal cation</name>
        <dbReference type="ChEBI" id="CHEBI:60240"/>
    </ligand>
</feature>
<keyword evidence="8 13" id="KW-0479">Metal-binding</keyword>
<dbReference type="PANTHER" id="PTHR11749">
    <property type="entry name" value="RIBULOSE-5-PHOSPHATE-3-EPIMERASE"/>
    <property type="match status" value="1"/>
</dbReference>
<comment type="cofactor">
    <cofactor evidence="2">
        <name>Mn(2+)</name>
        <dbReference type="ChEBI" id="CHEBI:29035"/>
    </cofactor>
</comment>
<dbReference type="Gene3D" id="3.20.20.70">
    <property type="entry name" value="Aldolase class I"/>
    <property type="match status" value="1"/>
</dbReference>
<dbReference type="GO" id="GO:0005737">
    <property type="term" value="C:cytoplasm"/>
    <property type="evidence" value="ECO:0007669"/>
    <property type="project" value="UniProtKB-ARBA"/>
</dbReference>
<dbReference type="InterPro" id="IPR000056">
    <property type="entry name" value="Ribul_P_3_epim-like"/>
</dbReference>
<organism evidence="15 16">
    <name type="scientific">Fluviispira sanaruensis</name>
    <dbReference type="NCBI Taxonomy" id="2493639"/>
    <lineage>
        <taxon>Bacteria</taxon>
        <taxon>Pseudomonadati</taxon>
        <taxon>Bdellovibrionota</taxon>
        <taxon>Oligoflexia</taxon>
        <taxon>Silvanigrellales</taxon>
        <taxon>Silvanigrellaceae</taxon>
        <taxon>Fluviispira</taxon>
    </lineage>
</organism>
<keyword evidence="13" id="KW-0862">Zinc</keyword>
<keyword evidence="13" id="KW-0170">Cobalt</keyword>
<feature type="binding site" evidence="14">
    <location>
        <position position="10"/>
    </location>
    <ligand>
        <name>substrate</name>
    </ligand>
</feature>
<dbReference type="PIRSF" id="PIRSF001461">
    <property type="entry name" value="RPE"/>
    <property type="match status" value="1"/>
</dbReference>
<name>A0A4P2VMH6_FLUSA</name>
<evidence type="ECO:0000256" key="8">
    <source>
        <dbReference type="ARBA" id="ARBA00022723"/>
    </source>
</evidence>
<dbReference type="NCBIfam" id="NF004076">
    <property type="entry name" value="PRK05581.1-4"/>
    <property type="match status" value="1"/>
</dbReference>
<dbReference type="EMBL" id="AP019368">
    <property type="protein sequence ID" value="BBH54596.1"/>
    <property type="molecule type" value="Genomic_DNA"/>
</dbReference>
<feature type="active site" description="Proton acceptor" evidence="12">
    <location>
        <position position="37"/>
    </location>
</feature>
<evidence type="ECO:0000256" key="3">
    <source>
        <dbReference type="ARBA" id="ARBA00001941"/>
    </source>
</evidence>
<dbReference type="InterPro" id="IPR013785">
    <property type="entry name" value="Aldolase_TIM"/>
</dbReference>
<dbReference type="GO" id="GO:0046872">
    <property type="term" value="F:metal ion binding"/>
    <property type="evidence" value="ECO:0007669"/>
    <property type="project" value="UniProtKB-KW"/>
</dbReference>
<evidence type="ECO:0000313" key="15">
    <source>
        <dbReference type="EMBL" id="BBH54596.1"/>
    </source>
</evidence>
<evidence type="ECO:0000256" key="1">
    <source>
        <dbReference type="ARBA" id="ARBA00001782"/>
    </source>
</evidence>
<comment type="similarity">
    <text evidence="6 11">Belongs to the ribulose-phosphate 3-epimerase family.</text>
</comment>
<dbReference type="Pfam" id="PF00834">
    <property type="entry name" value="Ribul_P_3_epim"/>
    <property type="match status" value="1"/>
</dbReference>
<keyword evidence="13" id="KW-0464">Manganese</keyword>
<dbReference type="NCBIfam" id="TIGR01163">
    <property type="entry name" value="rpe"/>
    <property type="match status" value="1"/>
</dbReference>
<dbReference type="Proteomes" id="UP000291236">
    <property type="component" value="Chromosome"/>
</dbReference>
<dbReference type="InterPro" id="IPR026019">
    <property type="entry name" value="Ribul_P_3_epim"/>
</dbReference>
<protein>
    <recommendedName>
        <fullName evidence="7 10">Ribulose-phosphate 3-epimerase</fullName>
        <ecNumber evidence="7 10">5.1.3.1</ecNumber>
    </recommendedName>
</protein>
<sequence>MRKELKVSPSIAAGNLLKLEEEVRKLEHSGADSIHFDVMDGHFVPLLTIGIPFIEQMRKITKMHLDVHIMVTNPDSTFENYLSAGADTLSFHIETALHPHRICSKIKETGKRAGIVLNPSTHWKDIEYLLPVLDQVTLMTVNPGFSRQAHIPLVHKKILELSKYRSENNLKFDIMVDGGVSHENANTLNKLGVDIVVAGGAVFNFENYKEAIVKIKSASITN</sequence>
<dbReference type="GO" id="GO:0004750">
    <property type="term" value="F:D-ribulose-phosphate 3-epimerase activity"/>
    <property type="evidence" value="ECO:0007669"/>
    <property type="project" value="UniProtKB-UniRule"/>
</dbReference>
<dbReference type="GO" id="GO:0006098">
    <property type="term" value="P:pentose-phosphate shunt"/>
    <property type="evidence" value="ECO:0007669"/>
    <property type="project" value="UniProtKB-UniRule"/>
</dbReference>
<feature type="binding site" evidence="13">
    <location>
        <position position="177"/>
    </location>
    <ligand>
        <name>a divalent metal cation</name>
        <dbReference type="ChEBI" id="CHEBI:60240"/>
    </ligand>
</feature>